<dbReference type="Proteomes" id="UP000275078">
    <property type="component" value="Unassembled WGS sequence"/>
</dbReference>
<dbReference type="PANTHER" id="PTHR12547">
    <property type="entry name" value="CCCH ZINC FINGER/TIS11-RELATED"/>
    <property type="match status" value="1"/>
</dbReference>
<reference evidence="8 9" key="1">
    <citation type="journal article" date="2018" name="Nat. Ecol. Evol.">
        <title>Pezizomycetes genomes reveal the molecular basis of ectomycorrhizal truffle lifestyle.</title>
        <authorList>
            <person name="Murat C."/>
            <person name="Payen T."/>
            <person name="Noel B."/>
            <person name="Kuo A."/>
            <person name="Morin E."/>
            <person name="Chen J."/>
            <person name="Kohler A."/>
            <person name="Krizsan K."/>
            <person name="Balestrini R."/>
            <person name="Da Silva C."/>
            <person name="Montanini B."/>
            <person name="Hainaut M."/>
            <person name="Levati E."/>
            <person name="Barry K.W."/>
            <person name="Belfiori B."/>
            <person name="Cichocki N."/>
            <person name="Clum A."/>
            <person name="Dockter R.B."/>
            <person name="Fauchery L."/>
            <person name="Guy J."/>
            <person name="Iotti M."/>
            <person name="Le Tacon F."/>
            <person name="Lindquist E.A."/>
            <person name="Lipzen A."/>
            <person name="Malagnac F."/>
            <person name="Mello A."/>
            <person name="Molinier V."/>
            <person name="Miyauchi S."/>
            <person name="Poulain J."/>
            <person name="Riccioni C."/>
            <person name="Rubini A."/>
            <person name="Sitrit Y."/>
            <person name="Splivallo R."/>
            <person name="Traeger S."/>
            <person name="Wang M."/>
            <person name="Zifcakova L."/>
            <person name="Wipf D."/>
            <person name="Zambonelli A."/>
            <person name="Paolocci F."/>
            <person name="Nowrousian M."/>
            <person name="Ottonello S."/>
            <person name="Baldrian P."/>
            <person name="Spatafora J.W."/>
            <person name="Henrissat B."/>
            <person name="Nagy L.G."/>
            <person name="Aury J.M."/>
            <person name="Wincker P."/>
            <person name="Grigoriev I.V."/>
            <person name="Bonfante P."/>
            <person name="Martin F.M."/>
        </authorList>
    </citation>
    <scope>NUCLEOTIDE SEQUENCE [LARGE SCALE GENOMIC DNA]</scope>
    <source>
        <strain evidence="8 9">RN42</strain>
    </source>
</reference>
<feature type="compositionally biased region" description="Low complexity" evidence="6">
    <location>
        <begin position="257"/>
        <end position="266"/>
    </location>
</feature>
<evidence type="ECO:0000313" key="8">
    <source>
        <dbReference type="EMBL" id="RPA87922.1"/>
    </source>
</evidence>
<dbReference type="InterPro" id="IPR045877">
    <property type="entry name" value="ZFP36-like"/>
</dbReference>
<dbReference type="InterPro" id="IPR036855">
    <property type="entry name" value="Znf_CCCH_sf"/>
</dbReference>
<organism evidence="8 9">
    <name type="scientific">Ascobolus immersus RN42</name>
    <dbReference type="NCBI Taxonomy" id="1160509"/>
    <lineage>
        <taxon>Eukaryota</taxon>
        <taxon>Fungi</taxon>
        <taxon>Dikarya</taxon>
        <taxon>Ascomycota</taxon>
        <taxon>Pezizomycotina</taxon>
        <taxon>Pezizomycetes</taxon>
        <taxon>Pezizales</taxon>
        <taxon>Ascobolaceae</taxon>
        <taxon>Ascobolus</taxon>
    </lineage>
</organism>
<feature type="compositionally biased region" description="Low complexity" evidence="6">
    <location>
        <begin position="356"/>
        <end position="372"/>
    </location>
</feature>
<feature type="compositionally biased region" description="Pro residues" evidence="6">
    <location>
        <begin position="267"/>
        <end position="294"/>
    </location>
</feature>
<keyword evidence="3 5" id="KW-0863">Zinc-finger</keyword>
<feature type="zinc finger region" description="C3H1-type" evidence="5">
    <location>
        <begin position="309"/>
        <end position="338"/>
    </location>
</feature>
<protein>
    <recommendedName>
        <fullName evidence="7">C3H1-type domain-containing protein</fullName>
    </recommendedName>
</protein>
<dbReference type="PROSITE" id="PS50103">
    <property type="entry name" value="ZF_C3H1"/>
    <property type="match status" value="2"/>
</dbReference>
<feature type="compositionally biased region" description="Polar residues" evidence="6">
    <location>
        <begin position="457"/>
        <end position="469"/>
    </location>
</feature>
<feature type="region of interest" description="Disordered" evidence="6">
    <location>
        <begin position="257"/>
        <end position="310"/>
    </location>
</feature>
<feature type="compositionally biased region" description="Basic and acidic residues" evidence="6">
    <location>
        <begin position="486"/>
        <end position="502"/>
    </location>
</feature>
<evidence type="ECO:0000256" key="6">
    <source>
        <dbReference type="SAM" id="MobiDB-lite"/>
    </source>
</evidence>
<dbReference type="InterPro" id="IPR000571">
    <property type="entry name" value="Znf_CCCH"/>
</dbReference>
<sequence>MTNPPYPDGPQHAHPQSPPATRPLAPPPAQHLPHAIVSTHTLITTDSDGLTLQIPLVRADQLPTYIQVATPSFSSSQSKVLGHDFCYNQIMAYLDGSATNADGHGVFNPAVHEVWREMDVRRPVGWGGMMAQAGYGQCGVGAAAGLWPDTTTHLGGLDVNGGLDFNNLNAVLGQLSLNSQEPHSHPETQDFAARQSYLLSQGLYRKEPCNAFRQKGHCKWGDKCTYSHEAPTSAPPVQQALDHRLLPLLQSALFLQQQQQQAHSSHPPIPLSPPRLVPTAPPYKPQTPYRPPPLSRTTSTPTPAPQKGKGLKTHCTYFLRTGQCDFMQQGCKFSHERPEDPILRTVNNETIVVVPGKKSGSSSPESGLSTKGRNIPINFGRGTLSRQASTETGLTTPSPGREKEQYSPLGGLHPSRTQDPLFAIFNPPRAQETPRRRTGTVSSSGLYNVLAEIERQQGGSPQATATQKPVGSGRFEGKQSRIWGENYRENKERRERQRRVEIMDGSLPDSEEKGDGSRGGSEPNGSPVSSQDEEEGPGAAFRFGGLKVKGAQERRGELISFDS</sequence>
<accession>A0A3N4IP22</accession>
<evidence type="ECO:0000256" key="2">
    <source>
        <dbReference type="ARBA" id="ARBA00022737"/>
    </source>
</evidence>
<dbReference type="SMART" id="SM00356">
    <property type="entry name" value="ZnF_C3H1"/>
    <property type="match status" value="2"/>
</dbReference>
<evidence type="ECO:0000256" key="4">
    <source>
        <dbReference type="ARBA" id="ARBA00022833"/>
    </source>
</evidence>
<feature type="domain" description="C3H1-type" evidence="7">
    <location>
        <begin position="203"/>
        <end position="231"/>
    </location>
</feature>
<feature type="zinc finger region" description="C3H1-type" evidence="5">
    <location>
        <begin position="203"/>
        <end position="231"/>
    </location>
</feature>
<gene>
    <name evidence="8" type="ORF">BJ508DRAFT_371432</name>
</gene>
<feature type="domain" description="C3H1-type" evidence="7">
    <location>
        <begin position="309"/>
        <end position="338"/>
    </location>
</feature>
<dbReference type="PANTHER" id="PTHR12547:SF18">
    <property type="entry name" value="PROTEIN TIS11"/>
    <property type="match status" value="1"/>
</dbReference>
<keyword evidence="1 5" id="KW-0479">Metal-binding</keyword>
<evidence type="ECO:0000259" key="7">
    <source>
        <dbReference type="PROSITE" id="PS50103"/>
    </source>
</evidence>
<proteinExistence type="predicted"/>
<name>A0A3N4IP22_ASCIM</name>
<dbReference type="Gene3D" id="4.10.1000.10">
    <property type="entry name" value="Zinc finger, CCCH-type"/>
    <property type="match status" value="1"/>
</dbReference>
<dbReference type="EMBL" id="ML119645">
    <property type="protein sequence ID" value="RPA87922.1"/>
    <property type="molecule type" value="Genomic_DNA"/>
</dbReference>
<dbReference type="GO" id="GO:0008270">
    <property type="term" value="F:zinc ion binding"/>
    <property type="evidence" value="ECO:0007669"/>
    <property type="project" value="UniProtKB-KW"/>
</dbReference>
<dbReference type="AlphaFoldDB" id="A0A3N4IP22"/>
<evidence type="ECO:0000256" key="3">
    <source>
        <dbReference type="ARBA" id="ARBA00022771"/>
    </source>
</evidence>
<feature type="region of interest" description="Disordered" evidence="6">
    <location>
        <begin position="1"/>
        <end position="31"/>
    </location>
</feature>
<feature type="compositionally biased region" description="Polar residues" evidence="6">
    <location>
        <begin position="384"/>
        <end position="398"/>
    </location>
</feature>
<dbReference type="SUPFAM" id="SSF90229">
    <property type="entry name" value="CCCH zinc finger"/>
    <property type="match status" value="1"/>
</dbReference>
<evidence type="ECO:0000256" key="5">
    <source>
        <dbReference type="PROSITE-ProRule" id="PRU00723"/>
    </source>
</evidence>
<keyword evidence="9" id="KW-1185">Reference proteome</keyword>
<evidence type="ECO:0000313" key="9">
    <source>
        <dbReference type="Proteomes" id="UP000275078"/>
    </source>
</evidence>
<dbReference type="GO" id="GO:0003729">
    <property type="term" value="F:mRNA binding"/>
    <property type="evidence" value="ECO:0007669"/>
    <property type="project" value="InterPro"/>
</dbReference>
<dbReference type="OrthoDB" id="5355510at2759"/>
<keyword evidence="2" id="KW-0677">Repeat</keyword>
<dbReference type="STRING" id="1160509.A0A3N4IP22"/>
<feature type="region of interest" description="Disordered" evidence="6">
    <location>
        <begin position="354"/>
        <end position="563"/>
    </location>
</feature>
<keyword evidence="4 5" id="KW-0862">Zinc</keyword>
<evidence type="ECO:0000256" key="1">
    <source>
        <dbReference type="ARBA" id="ARBA00022723"/>
    </source>
</evidence>
<feature type="compositionally biased region" description="Pro residues" evidence="6">
    <location>
        <begin position="16"/>
        <end position="30"/>
    </location>
</feature>